<dbReference type="EMBL" id="OZ034816">
    <property type="protein sequence ID" value="CAL1379436.1"/>
    <property type="molecule type" value="Genomic_DNA"/>
</dbReference>
<protein>
    <submittedName>
        <fullName evidence="1">Uncharacterized protein</fullName>
    </submittedName>
</protein>
<reference evidence="1 2" key="1">
    <citation type="submission" date="2024-04" db="EMBL/GenBank/DDBJ databases">
        <authorList>
            <person name="Fracassetti M."/>
        </authorList>
    </citation>
    <scope>NUCLEOTIDE SEQUENCE [LARGE SCALE GENOMIC DNA]</scope>
</reference>
<evidence type="ECO:0000313" key="2">
    <source>
        <dbReference type="Proteomes" id="UP001497516"/>
    </source>
</evidence>
<proteinExistence type="predicted"/>
<sequence>MEVRAGKSPPGSSPDCFQLSDHSGELQGLKLGNLSPLRLCPKLIGAAPAFVLQQRGMRSAESKGARCREC</sequence>
<accession>A0AAV2E0J1</accession>
<gene>
    <name evidence="1" type="ORF">LTRI10_LOCUS20955</name>
</gene>
<evidence type="ECO:0000313" key="1">
    <source>
        <dbReference type="EMBL" id="CAL1379436.1"/>
    </source>
</evidence>
<organism evidence="1 2">
    <name type="scientific">Linum trigynum</name>
    <dbReference type="NCBI Taxonomy" id="586398"/>
    <lineage>
        <taxon>Eukaryota</taxon>
        <taxon>Viridiplantae</taxon>
        <taxon>Streptophyta</taxon>
        <taxon>Embryophyta</taxon>
        <taxon>Tracheophyta</taxon>
        <taxon>Spermatophyta</taxon>
        <taxon>Magnoliopsida</taxon>
        <taxon>eudicotyledons</taxon>
        <taxon>Gunneridae</taxon>
        <taxon>Pentapetalae</taxon>
        <taxon>rosids</taxon>
        <taxon>fabids</taxon>
        <taxon>Malpighiales</taxon>
        <taxon>Linaceae</taxon>
        <taxon>Linum</taxon>
    </lineage>
</organism>
<dbReference type="AlphaFoldDB" id="A0AAV2E0J1"/>
<name>A0AAV2E0J1_9ROSI</name>
<dbReference type="Proteomes" id="UP001497516">
    <property type="component" value="Chromosome 3"/>
</dbReference>
<keyword evidence="2" id="KW-1185">Reference proteome</keyword>